<evidence type="ECO:0000256" key="6">
    <source>
        <dbReference type="NCBIfam" id="TIGR00152"/>
    </source>
</evidence>
<comment type="function">
    <text evidence="5">Catalyzes the phosphorylation of the 3'-hydroxyl group of dephosphocoenzyme A to form coenzyme A.</text>
</comment>
<dbReference type="PANTHER" id="PTHR10695:SF46">
    <property type="entry name" value="BIFUNCTIONAL COENZYME A SYNTHASE-RELATED"/>
    <property type="match status" value="1"/>
</dbReference>
<dbReference type="RefSeq" id="WP_119909693.1">
    <property type="nucleotide sequence ID" value="NZ_QZCH01000003.1"/>
</dbReference>
<organism evidence="7 8">
    <name type="scientific">Motilimonas pumila</name>
    <dbReference type="NCBI Taxonomy" id="2303987"/>
    <lineage>
        <taxon>Bacteria</taxon>
        <taxon>Pseudomonadati</taxon>
        <taxon>Pseudomonadota</taxon>
        <taxon>Gammaproteobacteria</taxon>
        <taxon>Alteromonadales</taxon>
        <taxon>Alteromonadales genera incertae sedis</taxon>
        <taxon>Motilimonas</taxon>
    </lineage>
</organism>
<dbReference type="HAMAP" id="MF_00376">
    <property type="entry name" value="Dephospho_CoA_kinase"/>
    <property type="match status" value="1"/>
</dbReference>
<dbReference type="PANTHER" id="PTHR10695">
    <property type="entry name" value="DEPHOSPHO-COA KINASE-RELATED"/>
    <property type="match status" value="1"/>
</dbReference>
<evidence type="ECO:0000256" key="1">
    <source>
        <dbReference type="ARBA" id="ARBA00009018"/>
    </source>
</evidence>
<keyword evidence="2 5" id="KW-0547">Nucleotide-binding</keyword>
<keyword evidence="5" id="KW-0963">Cytoplasm</keyword>
<accession>A0A418YI75</accession>
<keyword evidence="5 7" id="KW-0418">Kinase</keyword>
<feature type="binding site" evidence="5">
    <location>
        <begin position="12"/>
        <end position="17"/>
    </location>
    <ligand>
        <name>ATP</name>
        <dbReference type="ChEBI" id="CHEBI:30616"/>
    </ligand>
</feature>
<dbReference type="OrthoDB" id="9812943at2"/>
<dbReference type="Proteomes" id="UP000283255">
    <property type="component" value="Unassembled WGS sequence"/>
</dbReference>
<keyword evidence="8" id="KW-1185">Reference proteome</keyword>
<proteinExistence type="inferred from homology"/>
<dbReference type="Gene3D" id="3.40.50.300">
    <property type="entry name" value="P-loop containing nucleotide triphosphate hydrolases"/>
    <property type="match status" value="1"/>
</dbReference>
<dbReference type="GO" id="GO:0015937">
    <property type="term" value="P:coenzyme A biosynthetic process"/>
    <property type="evidence" value="ECO:0007669"/>
    <property type="project" value="UniProtKB-UniRule"/>
</dbReference>
<dbReference type="NCBIfam" id="TIGR00152">
    <property type="entry name" value="dephospho-CoA kinase"/>
    <property type="match status" value="1"/>
</dbReference>
<dbReference type="GO" id="GO:0004140">
    <property type="term" value="F:dephospho-CoA kinase activity"/>
    <property type="evidence" value="ECO:0007669"/>
    <property type="project" value="UniProtKB-UniRule"/>
</dbReference>
<sequence length="205" mass="23036">MTHIIGLTGGIGSGKSSASRFFSDLGIEIVDADVVAREVVEPGSPALMAIEEKFGPSILQQNNHLDRKRLRELTFSNQANKSWLNQLLHPLIRERILSQLKACKGPYALLEAPLLLENNLQQYTDAVIVVDLPEQAQLQRACERDNSQAKQIRAIMNAQISRPERLTRAQFVLDNSSDLSWLKSQVNKIHHQLLVKVANKTLQQR</sequence>
<keyword evidence="3 5" id="KW-0067">ATP-binding</keyword>
<comment type="subcellular location">
    <subcellularLocation>
        <location evidence="5">Cytoplasm</location>
    </subcellularLocation>
</comment>
<dbReference type="CDD" id="cd02022">
    <property type="entry name" value="DPCK"/>
    <property type="match status" value="1"/>
</dbReference>
<dbReference type="SUPFAM" id="SSF52540">
    <property type="entry name" value="P-loop containing nucleoside triphosphate hydrolases"/>
    <property type="match status" value="1"/>
</dbReference>
<evidence type="ECO:0000313" key="8">
    <source>
        <dbReference type="Proteomes" id="UP000283255"/>
    </source>
</evidence>
<evidence type="ECO:0000256" key="2">
    <source>
        <dbReference type="ARBA" id="ARBA00022741"/>
    </source>
</evidence>
<keyword evidence="4 5" id="KW-0173">Coenzyme A biosynthesis</keyword>
<dbReference type="GO" id="GO:0005737">
    <property type="term" value="C:cytoplasm"/>
    <property type="evidence" value="ECO:0007669"/>
    <property type="project" value="UniProtKB-SubCell"/>
</dbReference>
<comment type="catalytic activity">
    <reaction evidence="5">
        <text>3'-dephospho-CoA + ATP = ADP + CoA + H(+)</text>
        <dbReference type="Rhea" id="RHEA:18245"/>
        <dbReference type="ChEBI" id="CHEBI:15378"/>
        <dbReference type="ChEBI" id="CHEBI:30616"/>
        <dbReference type="ChEBI" id="CHEBI:57287"/>
        <dbReference type="ChEBI" id="CHEBI:57328"/>
        <dbReference type="ChEBI" id="CHEBI:456216"/>
        <dbReference type="EC" id="2.7.1.24"/>
    </reaction>
</comment>
<protein>
    <recommendedName>
        <fullName evidence="5 6">Dephospho-CoA kinase</fullName>
        <ecNumber evidence="5 6">2.7.1.24</ecNumber>
    </recommendedName>
    <alternativeName>
        <fullName evidence="5">Dephosphocoenzyme A kinase</fullName>
    </alternativeName>
</protein>
<dbReference type="UniPathway" id="UPA00241">
    <property type="reaction ID" value="UER00356"/>
</dbReference>
<dbReference type="EMBL" id="QZCH01000003">
    <property type="protein sequence ID" value="RJG50047.1"/>
    <property type="molecule type" value="Genomic_DNA"/>
</dbReference>
<gene>
    <name evidence="5" type="primary">coaE</name>
    <name evidence="7" type="ORF">D1Z90_05235</name>
</gene>
<evidence type="ECO:0000256" key="5">
    <source>
        <dbReference type="HAMAP-Rule" id="MF_00376"/>
    </source>
</evidence>
<comment type="pathway">
    <text evidence="5">Cofactor biosynthesis; coenzyme A biosynthesis; CoA from (R)-pantothenate: step 5/5.</text>
</comment>
<dbReference type="AlphaFoldDB" id="A0A418YI75"/>
<comment type="similarity">
    <text evidence="1 5">Belongs to the CoaE family.</text>
</comment>
<dbReference type="GO" id="GO:0005524">
    <property type="term" value="F:ATP binding"/>
    <property type="evidence" value="ECO:0007669"/>
    <property type="project" value="UniProtKB-UniRule"/>
</dbReference>
<evidence type="ECO:0000256" key="3">
    <source>
        <dbReference type="ARBA" id="ARBA00022840"/>
    </source>
</evidence>
<reference evidence="7 8" key="2">
    <citation type="submission" date="2019-01" db="EMBL/GenBank/DDBJ databases">
        <title>Motilimonas pumilus sp. nov., isolated from the gut of sea cucumber (Apostichopus japonicus).</title>
        <authorList>
            <person name="Wang F.-Q."/>
            <person name="Ren L.-H."/>
            <person name="Lin Y.-W."/>
            <person name="Sun G.-H."/>
            <person name="Du Z.-J."/>
            <person name="Zhao J.-X."/>
            <person name="Liu X.-J."/>
            <person name="Liu L.-J."/>
        </authorList>
    </citation>
    <scope>NUCLEOTIDE SEQUENCE [LARGE SCALE GENOMIC DNA]</scope>
    <source>
        <strain evidence="7 8">PLHSC7-2</strain>
    </source>
</reference>
<name>A0A418YI75_9GAMM</name>
<dbReference type="EC" id="2.7.1.24" evidence="5 6"/>
<dbReference type="PROSITE" id="PS51219">
    <property type="entry name" value="DPCK"/>
    <property type="match status" value="1"/>
</dbReference>
<reference evidence="7 8" key="1">
    <citation type="submission" date="2018-09" db="EMBL/GenBank/DDBJ databases">
        <authorList>
            <person name="Wang F."/>
        </authorList>
    </citation>
    <scope>NUCLEOTIDE SEQUENCE [LARGE SCALE GENOMIC DNA]</scope>
    <source>
        <strain evidence="7 8">PLHSC7-2</strain>
    </source>
</reference>
<dbReference type="InterPro" id="IPR001977">
    <property type="entry name" value="Depp_CoAkinase"/>
</dbReference>
<evidence type="ECO:0000313" key="7">
    <source>
        <dbReference type="EMBL" id="RJG50047.1"/>
    </source>
</evidence>
<dbReference type="Pfam" id="PF01121">
    <property type="entry name" value="CoaE"/>
    <property type="match status" value="1"/>
</dbReference>
<evidence type="ECO:0000256" key="4">
    <source>
        <dbReference type="ARBA" id="ARBA00022993"/>
    </source>
</evidence>
<comment type="caution">
    <text evidence="7">The sequence shown here is derived from an EMBL/GenBank/DDBJ whole genome shotgun (WGS) entry which is preliminary data.</text>
</comment>
<dbReference type="InterPro" id="IPR027417">
    <property type="entry name" value="P-loop_NTPase"/>
</dbReference>
<keyword evidence="5 7" id="KW-0808">Transferase</keyword>